<evidence type="ECO:0000313" key="2">
    <source>
        <dbReference type="EMBL" id="EXV00190.1"/>
    </source>
</evidence>
<name>A0A0A1UTQ5_9HYPO</name>
<reference evidence="2 3" key="1">
    <citation type="submission" date="2014-02" db="EMBL/GenBank/DDBJ databases">
        <title>The genome sequence of the entomopathogenic fungus Metarhizium robertsii ARSEF 2575.</title>
        <authorList>
            <person name="Giuliano Garisto Donzelli B."/>
            <person name="Roe B.A."/>
            <person name="Macmil S.L."/>
            <person name="Krasnoff S.B."/>
            <person name="Gibson D.M."/>
        </authorList>
    </citation>
    <scope>NUCLEOTIDE SEQUENCE [LARGE SCALE GENOMIC DNA]</scope>
    <source>
        <strain evidence="2 3">ARSEF 2575</strain>
    </source>
</reference>
<proteinExistence type="predicted"/>
<evidence type="ECO:0000313" key="3">
    <source>
        <dbReference type="Proteomes" id="UP000030151"/>
    </source>
</evidence>
<dbReference type="HOGENOM" id="CLU_087043_0_0_1"/>
<dbReference type="OrthoDB" id="10648365at2759"/>
<gene>
    <name evidence="2" type="ORF">X797_006637</name>
</gene>
<feature type="region of interest" description="Disordered" evidence="1">
    <location>
        <begin position="101"/>
        <end position="171"/>
    </location>
</feature>
<comment type="caution">
    <text evidence="2">The sequence shown here is derived from an EMBL/GenBank/DDBJ whole genome shotgun (WGS) entry which is preliminary data.</text>
</comment>
<dbReference type="EMBL" id="JELW01000014">
    <property type="protein sequence ID" value="EXV00190.1"/>
    <property type="molecule type" value="Genomic_DNA"/>
</dbReference>
<dbReference type="Proteomes" id="UP000030151">
    <property type="component" value="Unassembled WGS sequence"/>
</dbReference>
<protein>
    <submittedName>
        <fullName evidence="2">Uncharacterized protein</fullName>
    </submittedName>
</protein>
<feature type="region of interest" description="Disordered" evidence="1">
    <location>
        <begin position="1"/>
        <end position="25"/>
    </location>
</feature>
<accession>A0A0A1UTQ5</accession>
<evidence type="ECO:0000256" key="1">
    <source>
        <dbReference type="SAM" id="MobiDB-lite"/>
    </source>
</evidence>
<dbReference type="AlphaFoldDB" id="A0A0A1UTQ5"/>
<sequence length="234" mass="25867">MPSNTVWPHFNTTHERPSSPNLTSPVKMVLVDDTNMQPTEQPHQGMFNEQVEPEQHDGVNIFLMKRRGSSRYRDGGNTGKPAEALLGLPTERDSMWEDDIPYSGRNSQCDEAPQGDFSEQETASIPPGLGQKHPSFSQRRGFPRHKTFPESVYNTAPLGTDPTSKGPSRESAFSVAGEYSPRPMSRPVGKPGAHYSLADMDQFASPPATNTTFAKGINTYKHDDDLQFECAELG</sequence>
<organism evidence="2 3">
    <name type="scientific">Metarhizium robertsii</name>
    <dbReference type="NCBI Taxonomy" id="568076"/>
    <lineage>
        <taxon>Eukaryota</taxon>
        <taxon>Fungi</taxon>
        <taxon>Dikarya</taxon>
        <taxon>Ascomycota</taxon>
        <taxon>Pezizomycotina</taxon>
        <taxon>Sordariomycetes</taxon>
        <taxon>Hypocreomycetidae</taxon>
        <taxon>Hypocreales</taxon>
        <taxon>Clavicipitaceae</taxon>
        <taxon>Metarhizium</taxon>
    </lineage>
</organism>